<name>A0A2A4FS59_9SPHN</name>
<evidence type="ECO:0000259" key="3">
    <source>
        <dbReference type="Pfam" id="PF02525"/>
    </source>
</evidence>
<sequence length="190" mass="20988">MRKVLVIDGHPDPTKERLIHALATAYRTAAEEAGHEVRTATLAVLDLAPLRSRAEWETGTLPEGIAAVQADLLWADHLVLLFPLWLGDMPALTKALLEQILRPGFAFGEDRGRLRPRLGGRSARLIVTMGMPAAIYRLWYAGHAIKVLRRSICGLVGIRPVRATVIGSIERTGTAERALRHMARLGRRAR</sequence>
<keyword evidence="2" id="KW-0560">Oxidoreductase</keyword>
<evidence type="ECO:0000256" key="2">
    <source>
        <dbReference type="ARBA" id="ARBA00023002"/>
    </source>
</evidence>
<dbReference type="EMBL" id="NWUF01000014">
    <property type="protein sequence ID" value="PCE41575.1"/>
    <property type="molecule type" value="Genomic_DNA"/>
</dbReference>
<comment type="caution">
    <text evidence="4">The sequence shown here is derived from an EMBL/GenBank/DDBJ whole genome shotgun (WGS) entry which is preliminary data.</text>
</comment>
<dbReference type="OrthoDB" id="9798454at2"/>
<dbReference type="PANTHER" id="PTHR10204:SF34">
    <property type="entry name" value="NAD(P)H DEHYDROGENASE [QUINONE] 1 ISOFORM 1"/>
    <property type="match status" value="1"/>
</dbReference>
<evidence type="ECO:0000313" key="5">
    <source>
        <dbReference type="Proteomes" id="UP000218934"/>
    </source>
</evidence>
<dbReference type="Gene3D" id="3.40.50.360">
    <property type="match status" value="1"/>
</dbReference>
<dbReference type="GO" id="GO:0003955">
    <property type="term" value="F:NAD(P)H dehydrogenase (quinone) activity"/>
    <property type="evidence" value="ECO:0007669"/>
    <property type="project" value="TreeGrafter"/>
</dbReference>
<protein>
    <submittedName>
        <fullName evidence="4">Flavodoxin family protein</fullName>
    </submittedName>
</protein>
<dbReference type="RefSeq" id="WP_066964190.1">
    <property type="nucleotide sequence ID" value="NZ_CP023449.1"/>
</dbReference>
<comment type="similarity">
    <text evidence="1">Belongs to the NAD(P)H dehydrogenase (quinone) family.</text>
</comment>
<proteinExistence type="inferred from homology"/>
<dbReference type="AlphaFoldDB" id="A0A2A4FS59"/>
<dbReference type="Pfam" id="PF02525">
    <property type="entry name" value="Flavodoxin_2"/>
    <property type="match status" value="1"/>
</dbReference>
<dbReference type="InterPro" id="IPR029039">
    <property type="entry name" value="Flavoprotein-like_sf"/>
</dbReference>
<dbReference type="PANTHER" id="PTHR10204">
    <property type="entry name" value="NAD P H OXIDOREDUCTASE-RELATED"/>
    <property type="match status" value="1"/>
</dbReference>
<keyword evidence="5" id="KW-1185">Reference proteome</keyword>
<gene>
    <name evidence="4" type="ORF">COO09_14390</name>
</gene>
<dbReference type="InterPro" id="IPR051545">
    <property type="entry name" value="NAD(P)H_dehydrogenase_qn"/>
</dbReference>
<accession>A0A2A4FS59</accession>
<dbReference type="InterPro" id="IPR003680">
    <property type="entry name" value="Flavodoxin_fold"/>
</dbReference>
<reference evidence="4 5" key="1">
    <citation type="submission" date="2017-09" db="EMBL/GenBank/DDBJ databases">
        <title>The Catabolism of 3,6-Dichlorosalicylic acid is Initiated by the Cytochrome P450 Monooxygenase DsmABC in Rhizorhabdus dicambivorans Ndbn-20.</title>
        <authorList>
            <person name="Na L."/>
        </authorList>
    </citation>
    <scope>NUCLEOTIDE SEQUENCE [LARGE SCALE GENOMIC DNA]</scope>
    <source>
        <strain evidence="4 5">Ndbn-20m</strain>
    </source>
</reference>
<evidence type="ECO:0000313" key="4">
    <source>
        <dbReference type="EMBL" id="PCE41575.1"/>
    </source>
</evidence>
<evidence type="ECO:0000256" key="1">
    <source>
        <dbReference type="ARBA" id="ARBA00006252"/>
    </source>
</evidence>
<dbReference type="Proteomes" id="UP000218934">
    <property type="component" value="Unassembled WGS sequence"/>
</dbReference>
<dbReference type="KEGG" id="rdi:CMV14_05290"/>
<feature type="domain" description="Flavodoxin-like fold" evidence="3">
    <location>
        <begin position="3"/>
        <end position="180"/>
    </location>
</feature>
<dbReference type="GO" id="GO:0005829">
    <property type="term" value="C:cytosol"/>
    <property type="evidence" value="ECO:0007669"/>
    <property type="project" value="TreeGrafter"/>
</dbReference>
<organism evidence="4 5">
    <name type="scientific">Rhizorhabdus dicambivorans</name>
    <dbReference type="NCBI Taxonomy" id="1850238"/>
    <lineage>
        <taxon>Bacteria</taxon>
        <taxon>Pseudomonadati</taxon>
        <taxon>Pseudomonadota</taxon>
        <taxon>Alphaproteobacteria</taxon>
        <taxon>Sphingomonadales</taxon>
        <taxon>Sphingomonadaceae</taxon>
        <taxon>Rhizorhabdus</taxon>
    </lineage>
</organism>
<dbReference type="SUPFAM" id="SSF52218">
    <property type="entry name" value="Flavoproteins"/>
    <property type="match status" value="1"/>
</dbReference>